<comment type="caution">
    <text evidence="8">The sequence shown here is derived from an EMBL/GenBank/DDBJ whole genome shotgun (WGS) entry which is preliminary data.</text>
</comment>
<dbReference type="Gene3D" id="1.10.1740.10">
    <property type="match status" value="1"/>
</dbReference>
<evidence type="ECO:0000256" key="4">
    <source>
        <dbReference type="ARBA" id="ARBA00023163"/>
    </source>
</evidence>
<feature type="domain" description="RNA polymerase sigma-70 region 2" evidence="6">
    <location>
        <begin position="51"/>
        <end position="123"/>
    </location>
</feature>
<evidence type="ECO:0000256" key="1">
    <source>
        <dbReference type="ARBA" id="ARBA00023015"/>
    </source>
</evidence>
<evidence type="ECO:0000259" key="5">
    <source>
        <dbReference type="Pfam" id="PF04539"/>
    </source>
</evidence>
<dbReference type="Proteomes" id="UP000293764">
    <property type="component" value="Unassembled WGS sequence"/>
</dbReference>
<dbReference type="InterPro" id="IPR007630">
    <property type="entry name" value="RNA_pol_sigma70_r4"/>
</dbReference>
<dbReference type="NCBIfam" id="TIGR02937">
    <property type="entry name" value="sigma70-ECF"/>
    <property type="match status" value="1"/>
</dbReference>
<dbReference type="InterPro" id="IPR014284">
    <property type="entry name" value="RNA_pol_sigma-70_dom"/>
</dbReference>
<sequence length="339" mass="36576">MVKPQVGAGSAEAIDWSVGVVRTCFAQILKTGCPGDENLFVPNPDASIDALVTANLPLVGYHVSELLGRVPSYVSRDDLASAGSLALVRAAQAFDVTTGVPFARYAALRIRGALLDELRSMDWVSRGARQRARRVSTTRDELTSQFGRTPSREELAATLGTTVAEIDAARGDADRRILSIEAFDSAIADTVSEPSMGPEETLLVNEKLQHLRAAVTSLPERLKYVVEQLFFEDRPVIDLADELGVTQSRISQLRTEALALMKDGMNASLEPALVPAADRPDGVAERRRKAYFELVAQQASFLARASQLATPGPGRLPSQRPDSQEVDAFMHEGAGYATA</sequence>
<evidence type="ECO:0000313" key="9">
    <source>
        <dbReference type="Proteomes" id="UP000293764"/>
    </source>
</evidence>
<dbReference type="GO" id="GO:0006352">
    <property type="term" value="P:DNA-templated transcription initiation"/>
    <property type="evidence" value="ECO:0007669"/>
    <property type="project" value="InterPro"/>
</dbReference>
<dbReference type="InterPro" id="IPR007627">
    <property type="entry name" value="RNA_pol_sigma70_r2"/>
</dbReference>
<feature type="domain" description="RNA polymerase sigma-70 region 4" evidence="7">
    <location>
        <begin position="217"/>
        <end position="260"/>
    </location>
</feature>
<evidence type="ECO:0000259" key="7">
    <source>
        <dbReference type="Pfam" id="PF04545"/>
    </source>
</evidence>
<organism evidence="8 9">
    <name type="scientific">Pengzhenrongella frigida</name>
    <dbReference type="NCBI Taxonomy" id="1259133"/>
    <lineage>
        <taxon>Bacteria</taxon>
        <taxon>Bacillati</taxon>
        <taxon>Actinomycetota</taxon>
        <taxon>Actinomycetes</taxon>
        <taxon>Micrococcales</taxon>
        <taxon>Pengzhenrongella</taxon>
    </lineage>
</organism>
<keyword evidence="9" id="KW-1185">Reference proteome</keyword>
<evidence type="ECO:0000256" key="2">
    <source>
        <dbReference type="ARBA" id="ARBA00023082"/>
    </source>
</evidence>
<name>A0A4Q5MWH1_9MICO</name>
<dbReference type="RefSeq" id="WP_130103659.1">
    <property type="nucleotide sequence ID" value="NZ_SDWW01000044.1"/>
</dbReference>
<dbReference type="GO" id="GO:0016987">
    <property type="term" value="F:sigma factor activity"/>
    <property type="evidence" value="ECO:0007669"/>
    <property type="project" value="UniProtKB-KW"/>
</dbReference>
<dbReference type="SUPFAM" id="SSF88946">
    <property type="entry name" value="Sigma2 domain of RNA polymerase sigma factors"/>
    <property type="match status" value="1"/>
</dbReference>
<evidence type="ECO:0000259" key="6">
    <source>
        <dbReference type="Pfam" id="PF04542"/>
    </source>
</evidence>
<keyword evidence="3" id="KW-0238">DNA-binding</keyword>
<keyword evidence="1" id="KW-0805">Transcription regulation</keyword>
<dbReference type="EMBL" id="SDWW01000044">
    <property type="protein sequence ID" value="RYV50032.1"/>
    <property type="molecule type" value="Genomic_DNA"/>
</dbReference>
<dbReference type="OrthoDB" id="9799825at2"/>
<evidence type="ECO:0000256" key="3">
    <source>
        <dbReference type="ARBA" id="ARBA00023125"/>
    </source>
</evidence>
<dbReference type="InterPro" id="IPR013325">
    <property type="entry name" value="RNA_pol_sigma_r2"/>
</dbReference>
<dbReference type="Pfam" id="PF04545">
    <property type="entry name" value="Sigma70_r4"/>
    <property type="match status" value="1"/>
</dbReference>
<protein>
    <submittedName>
        <fullName evidence="8">Sigma-70 family RNA polymerase sigma factor</fullName>
    </submittedName>
</protein>
<dbReference type="InterPro" id="IPR007624">
    <property type="entry name" value="RNA_pol_sigma70_r3"/>
</dbReference>
<feature type="domain" description="RNA polymerase sigma-70 region 3" evidence="5">
    <location>
        <begin position="132"/>
        <end position="175"/>
    </location>
</feature>
<dbReference type="SUPFAM" id="SSF88659">
    <property type="entry name" value="Sigma3 and sigma4 domains of RNA polymerase sigma factors"/>
    <property type="match status" value="2"/>
</dbReference>
<dbReference type="Gene3D" id="1.20.140.160">
    <property type="match status" value="1"/>
</dbReference>
<accession>A0A4Q5MWH1</accession>
<dbReference type="InterPro" id="IPR013324">
    <property type="entry name" value="RNA_pol_sigma_r3/r4-like"/>
</dbReference>
<dbReference type="Pfam" id="PF04542">
    <property type="entry name" value="Sigma70_r2"/>
    <property type="match status" value="1"/>
</dbReference>
<gene>
    <name evidence="8" type="ORF">EUA98_15815</name>
</gene>
<keyword evidence="2" id="KW-0731">Sigma factor</keyword>
<dbReference type="PANTHER" id="PTHR30385">
    <property type="entry name" value="SIGMA FACTOR F FLAGELLAR"/>
    <property type="match status" value="1"/>
</dbReference>
<proteinExistence type="predicted"/>
<dbReference type="AlphaFoldDB" id="A0A4Q5MWH1"/>
<reference evidence="8 9" key="1">
    <citation type="submission" date="2019-01" db="EMBL/GenBank/DDBJ databases">
        <title>Novel species of Cellulomonas.</title>
        <authorList>
            <person name="Liu Q."/>
            <person name="Xin Y.-H."/>
        </authorList>
    </citation>
    <scope>NUCLEOTIDE SEQUENCE [LARGE SCALE GENOMIC DNA]</scope>
    <source>
        <strain evidence="8 9">HLT2-17</strain>
    </source>
</reference>
<dbReference type="Pfam" id="PF04539">
    <property type="entry name" value="Sigma70_r3"/>
    <property type="match status" value="1"/>
</dbReference>
<keyword evidence="4" id="KW-0804">Transcription</keyword>
<evidence type="ECO:0000313" key="8">
    <source>
        <dbReference type="EMBL" id="RYV50032.1"/>
    </source>
</evidence>
<dbReference type="GO" id="GO:0003677">
    <property type="term" value="F:DNA binding"/>
    <property type="evidence" value="ECO:0007669"/>
    <property type="project" value="UniProtKB-KW"/>
</dbReference>